<organism evidence="2 3">
    <name type="scientific">Prevotella lacticifex</name>
    <dbReference type="NCBI Taxonomy" id="2854755"/>
    <lineage>
        <taxon>Bacteria</taxon>
        <taxon>Pseudomonadati</taxon>
        <taxon>Bacteroidota</taxon>
        <taxon>Bacteroidia</taxon>
        <taxon>Bacteroidales</taxon>
        <taxon>Prevotellaceae</taxon>
        <taxon>Prevotella</taxon>
    </lineage>
</organism>
<feature type="transmembrane region" description="Helical" evidence="1">
    <location>
        <begin position="98"/>
        <end position="115"/>
    </location>
</feature>
<reference evidence="2" key="1">
    <citation type="journal article" date="2022" name="Int. J. Syst. Evol. Microbiol.">
        <title>Prevotella lacticifex sp. nov., isolated from the rumen of cows.</title>
        <authorList>
            <person name="Shinkai T."/>
            <person name="Ikeyama N."/>
            <person name="Kumagai M."/>
            <person name="Ohmori H."/>
            <person name="Sakamoto M."/>
            <person name="Ohkuma M."/>
            <person name="Mitsumori M."/>
        </authorList>
    </citation>
    <scope>NUCLEOTIDE SEQUENCE</scope>
    <source>
        <strain evidence="2">R5076</strain>
    </source>
</reference>
<sequence length="416" mass="47583">MDIALIIIFVILLVVFRALKVGDYFSPWTLTIGVWLAILVMFQFESGILYPLGPKFYTSLCLWVPIFTVSSLVTYYFLPGVARPATAIVSDFKCNMTIFDVLFYISMIISPLYLWQILKIVTMFDTQDLLYNLRILSVSKTQQLGFLSYASIINQSLFIVAVWKFPKIPLWKLLCIVVASFMCAFAIMEKGGIFFMFLSTIFVLFEKKVIKPRTIAIAGAVLIVLFYLMNAAREVQSDKNAESMTFVDFFAIYILSPAVAYEKVARDISTQIGSHTFETLYLFLARFGYQVEVNDKLQEFVWVPLPTNVYTIFQPFYQDFGQRGVAFFALVYGFFSGLSYRAFTNGSGFGKCIYSYIVYALVLQFYQENIFLSIVAVIQFSFFTFIIAQDVFRAEFFVSNKEIADNNQSSSTSPEQ</sequence>
<comment type="caution">
    <text evidence="2">The sequence shown here is derived from an EMBL/GenBank/DDBJ whole genome shotgun (WGS) entry which is preliminary data.</text>
</comment>
<dbReference type="RefSeq" id="WP_223929241.1">
    <property type="nucleotide sequence ID" value="NZ_BPTU01000001.1"/>
</dbReference>
<keyword evidence="1" id="KW-0812">Transmembrane</keyword>
<feature type="transmembrane region" description="Helical" evidence="1">
    <location>
        <begin position="324"/>
        <end position="343"/>
    </location>
</feature>
<evidence type="ECO:0000313" key="2">
    <source>
        <dbReference type="EMBL" id="GJG58481.1"/>
    </source>
</evidence>
<feature type="transmembrane region" description="Helical" evidence="1">
    <location>
        <begin position="215"/>
        <end position="232"/>
    </location>
</feature>
<feature type="transmembrane region" description="Helical" evidence="1">
    <location>
        <begin position="28"/>
        <end position="44"/>
    </location>
</feature>
<dbReference type="NCBIfam" id="TIGR04370">
    <property type="entry name" value="glyco_rpt_poly"/>
    <property type="match status" value="1"/>
</dbReference>
<protein>
    <submittedName>
        <fullName evidence="2">O-antigen polymerase</fullName>
    </submittedName>
</protein>
<keyword evidence="3" id="KW-1185">Reference proteome</keyword>
<accession>A0A9R1C9H0</accession>
<feature type="transmembrane region" description="Helical" evidence="1">
    <location>
        <begin position="370"/>
        <end position="392"/>
    </location>
</feature>
<name>A0A9R1C9H0_9BACT</name>
<proteinExistence type="predicted"/>
<dbReference type="Proteomes" id="UP000825483">
    <property type="component" value="Unassembled WGS sequence"/>
</dbReference>
<dbReference type="AlphaFoldDB" id="A0A9R1C9H0"/>
<feature type="transmembrane region" description="Helical" evidence="1">
    <location>
        <begin position="56"/>
        <end position="78"/>
    </location>
</feature>
<evidence type="ECO:0000256" key="1">
    <source>
        <dbReference type="SAM" id="Phobius"/>
    </source>
</evidence>
<dbReference type="EMBL" id="BPUB01000001">
    <property type="protein sequence ID" value="GJG58481.1"/>
    <property type="molecule type" value="Genomic_DNA"/>
</dbReference>
<dbReference type="GeneID" id="72467484"/>
<keyword evidence="1" id="KW-1133">Transmembrane helix</keyword>
<feature type="transmembrane region" description="Helical" evidence="1">
    <location>
        <begin position="144"/>
        <end position="165"/>
    </location>
</feature>
<gene>
    <name evidence="2" type="primary">rfc</name>
    <name evidence="2" type="ORF">PRLR5076_13320</name>
</gene>
<keyword evidence="1" id="KW-0472">Membrane</keyword>
<evidence type="ECO:0000313" key="3">
    <source>
        <dbReference type="Proteomes" id="UP000825483"/>
    </source>
</evidence>
<feature type="transmembrane region" description="Helical" evidence="1">
    <location>
        <begin position="171"/>
        <end position="203"/>
    </location>
</feature>